<dbReference type="AlphaFoldDB" id="A0A1I7HZ56"/>
<dbReference type="PANTHER" id="PTHR16301">
    <property type="entry name" value="IMPACT-RELATED"/>
    <property type="match status" value="1"/>
</dbReference>
<dbReference type="SUPFAM" id="SSF54980">
    <property type="entry name" value="EF-G C-terminal domain-like"/>
    <property type="match status" value="1"/>
</dbReference>
<keyword evidence="5" id="KW-1185">Reference proteome</keyword>
<protein>
    <submittedName>
        <fullName evidence="4">Uncharacterized protein, YigZ family</fullName>
    </submittedName>
</protein>
<dbReference type="InterPro" id="IPR035647">
    <property type="entry name" value="EFG_III/V"/>
</dbReference>
<dbReference type="InterPro" id="IPR001498">
    <property type="entry name" value="Impact_N"/>
</dbReference>
<dbReference type="Pfam" id="PF09186">
    <property type="entry name" value="DUF1949"/>
    <property type="match status" value="1"/>
</dbReference>
<dbReference type="InterPro" id="IPR015269">
    <property type="entry name" value="UPF0029_Impact_C"/>
</dbReference>
<dbReference type="Proteomes" id="UP000183508">
    <property type="component" value="Unassembled WGS sequence"/>
</dbReference>
<dbReference type="Pfam" id="PF01205">
    <property type="entry name" value="Impact_N"/>
    <property type="match status" value="1"/>
</dbReference>
<evidence type="ECO:0000313" key="4">
    <source>
        <dbReference type="EMBL" id="SFU65993.1"/>
    </source>
</evidence>
<dbReference type="InterPro" id="IPR023582">
    <property type="entry name" value="Impact"/>
</dbReference>
<dbReference type="RefSeq" id="WP_245783872.1">
    <property type="nucleotide sequence ID" value="NZ_FPBV01000005.1"/>
</dbReference>
<evidence type="ECO:0000313" key="5">
    <source>
        <dbReference type="Proteomes" id="UP000183508"/>
    </source>
</evidence>
<feature type="domain" description="Impact N-terminal" evidence="2">
    <location>
        <begin position="22"/>
        <end position="127"/>
    </location>
</feature>
<dbReference type="InterPro" id="IPR020569">
    <property type="entry name" value="UPF0029_Impact_CS"/>
</dbReference>
<evidence type="ECO:0000256" key="1">
    <source>
        <dbReference type="ARBA" id="ARBA00007665"/>
    </source>
</evidence>
<dbReference type="InterPro" id="IPR036956">
    <property type="entry name" value="Impact_N_sf"/>
</dbReference>
<dbReference type="InterPro" id="IPR020568">
    <property type="entry name" value="Ribosomal_Su5_D2-typ_SF"/>
</dbReference>
<dbReference type="EMBL" id="FPBV01000005">
    <property type="protein sequence ID" value="SFU65993.1"/>
    <property type="molecule type" value="Genomic_DNA"/>
</dbReference>
<dbReference type="GO" id="GO:0005737">
    <property type="term" value="C:cytoplasm"/>
    <property type="evidence" value="ECO:0007669"/>
    <property type="project" value="TreeGrafter"/>
</dbReference>
<evidence type="ECO:0000259" key="2">
    <source>
        <dbReference type="Pfam" id="PF01205"/>
    </source>
</evidence>
<reference evidence="5" key="1">
    <citation type="submission" date="2016-10" db="EMBL/GenBank/DDBJ databases">
        <authorList>
            <person name="Varghese N."/>
        </authorList>
    </citation>
    <scope>NUCLEOTIDE SEQUENCE [LARGE SCALE GENOMIC DNA]</scope>
    <source>
        <strain evidence="5">DSM 17980</strain>
    </source>
</reference>
<dbReference type="Gene3D" id="3.30.70.240">
    <property type="match status" value="1"/>
</dbReference>
<comment type="similarity">
    <text evidence="1">Belongs to the IMPACT family.</text>
</comment>
<name>A0A1I7HZ56_9BACL</name>
<sequence>MSTVSGEFIMPEAACQAELVIKKSRFIGHLVPARAVEEAEAALAAIRTEHKTATHNCYAYRVGTGVPVERFSDDGEPSGTAGRPILEVLRRKPVTNALVVVTRYFGGVLLGANGLVRAYADTTSHVIDHAVLLHCRPLCKLDVVCDYGQYGRLEHALTQAGRTLVDRVFTETVSFSLWVPAEEAEAVADHIVDTSHGQAQVTRHTAQYAGVRPDGSLVFDVLPEDAS</sequence>
<dbReference type="GO" id="GO:0006446">
    <property type="term" value="P:regulation of translational initiation"/>
    <property type="evidence" value="ECO:0007669"/>
    <property type="project" value="TreeGrafter"/>
</dbReference>
<proteinExistence type="inferred from homology"/>
<evidence type="ECO:0000259" key="3">
    <source>
        <dbReference type="Pfam" id="PF09186"/>
    </source>
</evidence>
<dbReference type="Gene3D" id="3.30.230.30">
    <property type="entry name" value="Impact, N-terminal domain"/>
    <property type="match status" value="1"/>
</dbReference>
<dbReference type="SUPFAM" id="SSF54211">
    <property type="entry name" value="Ribosomal protein S5 domain 2-like"/>
    <property type="match status" value="1"/>
</dbReference>
<dbReference type="PANTHER" id="PTHR16301:SF20">
    <property type="entry name" value="IMPACT FAMILY MEMBER YIGZ"/>
    <property type="match status" value="1"/>
</dbReference>
<dbReference type="PROSITE" id="PS00910">
    <property type="entry name" value="UPF0029"/>
    <property type="match status" value="1"/>
</dbReference>
<dbReference type="eggNOG" id="COG1739">
    <property type="taxonomic scope" value="Bacteria"/>
</dbReference>
<dbReference type="InterPro" id="IPR015796">
    <property type="entry name" value="Impact_YigZ-like"/>
</dbReference>
<organism evidence="4 5">
    <name type="scientific">Alicyclobacillus macrosporangiidus</name>
    <dbReference type="NCBI Taxonomy" id="392015"/>
    <lineage>
        <taxon>Bacteria</taxon>
        <taxon>Bacillati</taxon>
        <taxon>Bacillota</taxon>
        <taxon>Bacilli</taxon>
        <taxon>Bacillales</taxon>
        <taxon>Alicyclobacillaceae</taxon>
        <taxon>Alicyclobacillus</taxon>
    </lineage>
</organism>
<gene>
    <name evidence="4" type="ORF">SAMN05421543_105188</name>
</gene>
<dbReference type="NCBIfam" id="TIGR00257">
    <property type="entry name" value="IMPACT_YIGZ"/>
    <property type="match status" value="1"/>
</dbReference>
<feature type="domain" description="UPF0029" evidence="3">
    <location>
        <begin position="143"/>
        <end position="198"/>
    </location>
</feature>
<dbReference type="STRING" id="392015.SAMN05421543_105188"/>
<accession>A0A1I7HZ56</accession>